<keyword evidence="3" id="KW-1185">Reference proteome</keyword>
<evidence type="ECO:0000256" key="1">
    <source>
        <dbReference type="SAM" id="MobiDB-lite"/>
    </source>
</evidence>
<evidence type="ECO:0000313" key="2">
    <source>
        <dbReference type="EMBL" id="KAL0636740.1"/>
    </source>
</evidence>
<feature type="compositionally biased region" description="Basic and acidic residues" evidence="1">
    <location>
        <begin position="300"/>
        <end position="310"/>
    </location>
</feature>
<feature type="region of interest" description="Disordered" evidence="1">
    <location>
        <begin position="379"/>
        <end position="400"/>
    </location>
</feature>
<feature type="region of interest" description="Disordered" evidence="1">
    <location>
        <begin position="300"/>
        <end position="327"/>
    </location>
</feature>
<proteinExistence type="predicted"/>
<name>A0ABR3GLE3_9PEZI</name>
<protein>
    <submittedName>
        <fullName evidence="2">Uncharacterized protein</fullName>
    </submittedName>
</protein>
<accession>A0ABR3GLE3</accession>
<dbReference type="Proteomes" id="UP001447188">
    <property type="component" value="Unassembled WGS sequence"/>
</dbReference>
<gene>
    <name evidence="2" type="ORF">Q9L58_004222</name>
</gene>
<evidence type="ECO:0000313" key="3">
    <source>
        <dbReference type="Proteomes" id="UP001447188"/>
    </source>
</evidence>
<dbReference type="EMBL" id="JBBBZM010000044">
    <property type="protein sequence ID" value="KAL0636740.1"/>
    <property type="molecule type" value="Genomic_DNA"/>
</dbReference>
<reference evidence="2 3" key="1">
    <citation type="submission" date="2024-02" db="EMBL/GenBank/DDBJ databases">
        <title>Discinaceae phylogenomics.</title>
        <authorList>
            <person name="Dirks A.C."/>
            <person name="James T.Y."/>
        </authorList>
    </citation>
    <scope>NUCLEOTIDE SEQUENCE [LARGE SCALE GENOMIC DNA]</scope>
    <source>
        <strain evidence="2 3">ACD0624</strain>
    </source>
</reference>
<comment type="caution">
    <text evidence="2">The sequence shown here is derived from an EMBL/GenBank/DDBJ whole genome shotgun (WGS) entry which is preliminary data.</text>
</comment>
<organism evidence="2 3">
    <name type="scientific">Discina gigas</name>
    <dbReference type="NCBI Taxonomy" id="1032678"/>
    <lineage>
        <taxon>Eukaryota</taxon>
        <taxon>Fungi</taxon>
        <taxon>Dikarya</taxon>
        <taxon>Ascomycota</taxon>
        <taxon>Pezizomycotina</taxon>
        <taxon>Pezizomycetes</taxon>
        <taxon>Pezizales</taxon>
        <taxon>Discinaceae</taxon>
        <taxon>Discina</taxon>
    </lineage>
</organism>
<sequence length="400" mass="44501">MGKTKHSKVEKEEELRQLDADWETATHRKTLTPKTKLKAQLFEVPWPDVHAEMDLNELITARVSLAAKLAAIFEQQYISFYKNADSACTALSAVITTLQCLAMSMNDQQKDSIWFLQFVAATTRMEYAVELLTCKMLDPTSPQHCRLGGGPLLLRIHIGSHWKSIEKKISKEAQEVQALVAIGDILTTGFKGGQWEFVRGVLETFGVFWPAKRSDGGSGVRQMYLLTKSHFLKRIERRAQATQNYYAPLTGSEDLAACRLLCVVSRCLPATTPHTCSDCAGSNTIKHQGLKRLRERGSTHYRETGVHEDSDSSADGDAAGKINKKSGSRKRLKLNPNMRLLAEPEPGPSSQETPAMRRVRMEIEGVHIYEEKIVVGPKGIVSGRNYGTDAGGTDREEQVL</sequence>